<dbReference type="RefSeq" id="YP_010013982.1">
    <property type="nucleotide sequence ID" value="NC_053515.1"/>
</dbReference>
<name>A0A1L6BYU3_9CAUD</name>
<dbReference type="EMBL" id="KY223999">
    <property type="protein sequence ID" value="APQ42259.1"/>
    <property type="molecule type" value="Genomic_DNA"/>
</dbReference>
<gene>
    <name evidence="1" type="primary">76</name>
    <name evidence="1" type="ORF">PBI_MRMAGOO_76</name>
</gene>
<keyword evidence="1" id="KW-0255">Endonuclease</keyword>
<dbReference type="KEGG" id="vg:63210640"/>
<sequence>MNEKQCRAIVLARCDNCCERCGRGGQVTMHHRKKRGQGGPWEPWNIVGLCGHGTTGCHGWVESNPLAAAATGWHVRPWEDPRTIIPIPLWKSGVHGGSDSAGRGSDQLERFLYSPLEPPYSDYIDTSDDWFP</sequence>
<dbReference type="GeneID" id="63210640"/>
<dbReference type="GO" id="GO:0004519">
    <property type="term" value="F:endonuclease activity"/>
    <property type="evidence" value="ECO:0007669"/>
    <property type="project" value="UniProtKB-KW"/>
</dbReference>
<evidence type="ECO:0000313" key="1">
    <source>
        <dbReference type="EMBL" id="APQ42259.1"/>
    </source>
</evidence>
<accession>A0A1L6BYU3</accession>
<protein>
    <submittedName>
        <fullName evidence="1">HNH endonuclease</fullName>
    </submittedName>
</protein>
<dbReference type="Proteomes" id="UP000225965">
    <property type="component" value="Segment"/>
</dbReference>
<evidence type="ECO:0000313" key="2">
    <source>
        <dbReference type="Proteomes" id="UP000225965"/>
    </source>
</evidence>
<keyword evidence="1" id="KW-0540">Nuclease</keyword>
<reference evidence="1 2" key="1">
    <citation type="submission" date="2016-11" db="EMBL/GenBank/DDBJ databases">
        <authorList>
            <person name="Brown T."/>
            <person name="Davidson K."/>
            <person name="Doll Z."/>
            <person name="Jansson R."/>
            <person name="Janyszek T."/>
            <person name="Lwin C."/>
            <person name="Patil S."/>
            <person name="Piper J."/>
            <person name="Rajendiran N."/>
            <person name="Rittenhouse N.L."/>
            <person name="Younker T.P."/>
            <person name="Zhang J."/>
            <person name="Garlena R.A."/>
            <person name="Russell D.A."/>
            <person name="Pope W.H."/>
            <person name="Jacobs-Sera D."/>
            <person name="Hatfull G.F."/>
        </authorList>
    </citation>
    <scope>NUCLEOTIDE SEQUENCE [LARGE SCALE GENOMIC DNA]</scope>
</reference>
<proteinExistence type="predicted"/>
<keyword evidence="1" id="KW-0378">Hydrolase</keyword>
<organism evidence="1 2">
    <name type="scientific">Mycobacterium phage MrMagoo</name>
    <dbReference type="NCBI Taxonomy" id="1927020"/>
    <lineage>
        <taxon>Viruses</taxon>
        <taxon>Duplodnaviria</taxon>
        <taxon>Heunggongvirae</taxon>
        <taxon>Uroviricota</taxon>
        <taxon>Caudoviricetes</taxon>
        <taxon>Vilmaviridae</taxon>
        <taxon>Mclasvirinae</taxon>
        <taxon>Reyvirus</taxon>
        <taxon>Reyvirus mrmagoo</taxon>
    </lineage>
</organism>
<keyword evidence="2" id="KW-1185">Reference proteome</keyword>